<evidence type="ECO:0000313" key="2">
    <source>
        <dbReference type="Proteomes" id="UP000225215"/>
    </source>
</evidence>
<dbReference type="EMBL" id="KY290955">
    <property type="protein sequence ID" value="APU01526.1"/>
    <property type="molecule type" value="Genomic_DNA"/>
</dbReference>
<name>A0A219YBZ8_9CAUD</name>
<protein>
    <submittedName>
        <fullName evidence="1">Uncharacterized protein</fullName>
    </submittedName>
</protein>
<dbReference type="Pfam" id="PF19174">
    <property type="entry name" value="DUF5856"/>
    <property type="match status" value="1"/>
</dbReference>
<accession>A0A219YBZ8</accession>
<dbReference type="InterPro" id="IPR043876">
    <property type="entry name" value="DUF5856"/>
</dbReference>
<proteinExistence type="predicted"/>
<dbReference type="Proteomes" id="UP000225215">
    <property type="component" value="Segment"/>
</dbReference>
<reference evidence="1 2" key="1">
    <citation type="journal article" date="2017" name="Sci. Rep.">
        <title>Characterization and diversity of phages infecting Aeromonas salmonicida subsp. salmonicida.</title>
        <authorList>
            <person name="Vincent A.T."/>
            <person name="Paquet V.E."/>
            <person name="Bernatchez A."/>
            <person name="Tremblay D.M."/>
            <person name="Moineau S."/>
            <person name="Charette S.J."/>
        </authorList>
    </citation>
    <scope>NUCLEOTIDE SEQUENCE [LARGE SCALE GENOMIC DNA]</scope>
</reference>
<organism evidence="1 2">
    <name type="scientific">Aeromonas phage 65.2</name>
    <dbReference type="NCBI Taxonomy" id="1932896"/>
    <lineage>
        <taxon>Viruses</taxon>
        <taxon>Duplodnaviria</taxon>
        <taxon>Heunggongvirae</taxon>
        <taxon>Uroviricota</taxon>
        <taxon>Caudoviricetes</taxon>
        <taxon>Pantevenvirales</taxon>
        <taxon>Straboviridae</taxon>
        <taxon>Emmerichvirinae</taxon>
        <taxon>Ishigurovirus</taxon>
        <taxon>Ishigurovirus osborne</taxon>
    </lineage>
</organism>
<sequence>MKIAYKYDIKRISDRVSQFVTVGLKTVAKIHYLHLVTSNYALHMALDEFYKEFPDDYLDGVAESALANDITLSYVPFEVSGEDALEVLQKLYDTGIELVSILEGKPEFKGTLNAVEDSLEFIKKVIYKVKRFN</sequence>
<evidence type="ECO:0000313" key="1">
    <source>
        <dbReference type="EMBL" id="APU01526.1"/>
    </source>
</evidence>